<accession>A0A1D8P9Q0</accession>
<dbReference type="Pfam" id="PF13905">
    <property type="entry name" value="Thioredoxin_8"/>
    <property type="match status" value="1"/>
</dbReference>
<proteinExistence type="predicted"/>
<organism evidence="2 3">
    <name type="scientific">Urechidicola croceus</name>
    <dbReference type="NCBI Taxonomy" id="1850246"/>
    <lineage>
        <taxon>Bacteria</taxon>
        <taxon>Pseudomonadati</taxon>
        <taxon>Bacteroidota</taxon>
        <taxon>Flavobacteriia</taxon>
        <taxon>Flavobacteriales</taxon>
        <taxon>Flavobacteriaceae</taxon>
        <taxon>Urechidicola</taxon>
    </lineage>
</organism>
<dbReference type="KEGG" id="lul:LPB138_11760"/>
<dbReference type="InterPro" id="IPR050553">
    <property type="entry name" value="Thioredoxin_ResA/DsbE_sf"/>
</dbReference>
<name>A0A1D8P9Q0_9FLAO</name>
<dbReference type="InterPro" id="IPR013766">
    <property type="entry name" value="Thioredoxin_domain"/>
</dbReference>
<dbReference type="STRING" id="1850246.LPB138_11760"/>
<dbReference type="AlphaFoldDB" id="A0A1D8P9Q0"/>
<dbReference type="PANTHER" id="PTHR42852:SF13">
    <property type="entry name" value="PROTEIN DIPZ"/>
    <property type="match status" value="1"/>
</dbReference>
<dbReference type="Proteomes" id="UP000176050">
    <property type="component" value="Chromosome"/>
</dbReference>
<dbReference type="PANTHER" id="PTHR42852">
    <property type="entry name" value="THIOL:DISULFIDE INTERCHANGE PROTEIN DSBE"/>
    <property type="match status" value="1"/>
</dbReference>
<evidence type="ECO:0000313" key="2">
    <source>
        <dbReference type="EMBL" id="AOW21312.1"/>
    </source>
</evidence>
<dbReference type="Gene3D" id="3.40.30.10">
    <property type="entry name" value="Glutaredoxin"/>
    <property type="match status" value="1"/>
</dbReference>
<gene>
    <name evidence="2" type="ORF">LPB138_11760</name>
</gene>
<feature type="domain" description="Thioredoxin" evidence="1">
    <location>
        <begin position="297"/>
        <end position="430"/>
    </location>
</feature>
<evidence type="ECO:0000259" key="1">
    <source>
        <dbReference type="PROSITE" id="PS51352"/>
    </source>
</evidence>
<keyword evidence="3" id="KW-1185">Reference proteome</keyword>
<dbReference type="SUPFAM" id="SSF52833">
    <property type="entry name" value="Thioredoxin-like"/>
    <property type="match status" value="1"/>
</dbReference>
<sequence>MNAQDTIRVKLDPDNGYKRLMMYKIIGAKQRYISFAEMDEGKFNLIVPKDSGKGIYRLFFDVNNNGYFDFIYNNEPVSMSFNPSSPEYSAQFEESDENKIYQSYLNSSELLQAKIDSVQIAYFTSKEKETLEKKYKERVQNLSDLQSYFEKESEGKMANSFVKANKKYNNLDLFATPQEYLEVLDSHFFDYVDFENKDLMNSSLLVDKVMEYVFYLNDSDDPDLHLKLRQESVNNAMAKIGGNNYIKSEILSSLLYAFAGQEELKMVNYIKEGYYNQLPDEFKDAKFISTINGMMKTATGNNAPEITWKDGNKTMKLSELDSANQYLITFWSTTCSHCLNDIPKLYEFTKDLEGVKVIAIALEEDKFGFEYHTQDLPNWINVLAMNKWENEIAQSYDIHATPSYFILDKDKVIIAKPEDLEDVEAYFTIE</sequence>
<dbReference type="InterPro" id="IPR036249">
    <property type="entry name" value="Thioredoxin-like_sf"/>
</dbReference>
<dbReference type="InterPro" id="IPR012336">
    <property type="entry name" value="Thioredoxin-like_fold"/>
</dbReference>
<dbReference type="PROSITE" id="PS51352">
    <property type="entry name" value="THIOREDOXIN_2"/>
    <property type="match status" value="1"/>
</dbReference>
<reference evidence="2 3" key="1">
    <citation type="submission" date="2016-10" db="EMBL/GenBank/DDBJ databases">
        <title>Lutibacter sp. LPB0138, isolated from marine gastropod.</title>
        <authorList>
            <person name="Kim E."/>
            <person name="Yi H."/>
        </authorList>
    </citation>
    <scope>NUCLEOTIDE SEQUENCE [LARGE SCALE GENOMIC DNA]</scope>
    <source>
        <strain evidence="2 3">LPB0138</strain>
    </source>
</reference>
<protein>
    <recommendedName>
        <fullName evidence="1">Thioredoxin domain-containing protein</fullName>
    </recommendedName>
</protein>
<evidence type="ECO:0000313" key="3">
    <source>
        <dbReference type="Proteomes" id="UP000176050"/>
    </source>
</evidence>
<dbReference type="EMBL" id="CP017478">
    <property type="protein sequence ID" value="AOW21312.1"/>
    <property type="molecule type" value="Genomic_DNA"/>
</dbReference>